<feature type="non-terminal residue" evidence="1">
    <location>
        <position position="179"/>
    </location>
</feature>
<gene>
    <name evidence="1" type="ORF">EZS27_031164</name>
</gene>
<reference evidence="1" key="1">
    <citation type="submission" date="2019-03" db="EMBL/GenBank/DDBJ databases">
        <title>Single cell metagenomics reveals metabolic interactions within the superorganism composed of flagellate Streblomastix strix and complex community of Bacteroidetes bacteria on its surface.</title>
        <authorList>
            <person name="Treitli S.C."/>
            <person name="Kolisko M."/>
            <person name="Husnik F."/>
            <person name="Keeling P."/>
            <person name="Hampl V."/>
        </authorList>
    </citation>
    <scope>NUCLEOTIDE SEQUENCE</scope>
    <source>
        <strain evidence="1">STM</strain>
    </source>
</reference>
<sequence>MEEITTPRRDFVRATREEVYSQAKNDLLEAVSLLDNIDAVKDGKISRQMAQHLLSELYITLGDYDNAISMATAVIDYPAMGLMTERFGTKINQPGDVYSDLFKTGNINRGAGNRETLWAFQYDYLNQGSSTLDEVPRSILPFYQNITITVDGVTTTAFKGVTAEKGGRGIGWMQPTKHV</sequence>
<dbReference type="InterPro" id="IPR011990">
    <property type="entry name" value="TPR-like_helical_dom_sf"/>
</dbReference>
<proteinExistence type="predicted"/>
<dbReference type="AlphaFoldDB" id="A0A5J4QD27"/>
<dbReference type="Gene3D" id="1.25.40.390">
    <property type="match status" value="1"/>
</dbReference>
<protein>
    <submittedName>
        <fullName evidence="1">Uncharacterized protein</fullName>
    </submittedName>
</protein>
<organism evidence="1">
    <name type="scientific">termite gut metagenome</name>
    <dbReference type="NCBI Taxonomy" id="433724"/>
    <lineage>
        <taxon>unclassified sequences</taxon>
        <taxon>metagenomes</taxon>
        <taxon>organismal metagenomes</taxon>
    </lineage>
</organism>
<name>A0A5J4QD27_9ZZZZ</name>
<dbReference type="SUPFAM" id="SSF48452">
    <property type="entry name" value="TPR-like"/>
    <property type="match status" value="1"/>
</dbReference>
<evidence type="ECO:0000313" key="1">
    <source>
        <dbReference type="EMBL" id="KAA6318874.1"/>
    </source>
</evidence>
<dbReference type="EMBL" id="SNRY01004056">
    <property type="protein sequence ID" value="KAA6318874.1"/>
    <property type="molecule type" value="Genomic_DNA"/>
</dbReference>
<comment type="caution">
    <text evidence="1">The sequence shown here is derived from an EMBL/GenBank/DDBJ whole genome shotgun (WGS) entry which is preliminary data.</text>
</comment>
<accession>A0A5J4QD27</accession>